<dbReference type="Proteomes" id="UP000006753">
    <property type="component" value="Unassembled WGS sequence"/>
</dbReference>
<evidence type="ECO:0000313" key="3">
    <source>
        <dbReference type="Proteomes" id="UP000006753"/>
    </source>
</evidence>
<dbReference type="HOGENOM" id="CLU_091777_0_0_1"/>
<keyword evidence="3" id="KW-1185">Reference proteome</keyword>
<dbReference type="GeneID" id="18762049"/>
<dbReference type="Pfam" id="PF19287">
    <property type="entry name" value="DUF5910"/>
    <property type="match status" value="1"/>
</dbReference>
<dbReference type="InterPro" id="IPR045564">
    <property type="entry name" value="DUF5910"/>
</dbReference>
<dbReference type="RefSeq" id="XP_007294003.1">
    <property type="nucleotide sequence ID" value="XM_007293941.1"/>
</dbReference>
<keyword evidence="1" id="KW-0732">Signal</keyword>
<reference evidence="2 3" key="1">
    <citation type="journal article" date="2012" name="BMC Genomics">
        <title>Sequencing the genome of Marssonina brunnea reveals fungus-poplar co-evolution.</title>
        <authorList>
            <person name="Zhu S."/>
            <person name="Cao Y.-Z."/>
            <person name="Jiang C."/>
            <person name="Tan B.-Y."/>
            <person name="Wang Z."/>
            <person name="Feng S."/>
            <person name="Zhang L."/>
            <person name="Su X.-H."/>
            <person name="Brejova B."/>
            <person name="Vinar T."/>
            <person name="Xu M."/>
            <person name="Wang M.-X."/>
            <person name="Zhang S.-G."/>
            <person name="Huang M.-R."/>
            <person name="Wu R."/>
            <person name="Zhou Y."/>
        </authorList>
    </citation>
    <scope>NUCLEOTIDE SEQUENCE [LARGE SCALE GENOMIC DNA]</scope>
    <source>
        <strain evidence="2 3">MB_m1</strain>
    </source>
</reference>
<name>K1WR33_MARBU</name>
<gene>
    <name evidence="2" type="ORF">MBM_06114</name>
</gene>
<accession>K1WR33</accession>
<feature type="chain" id="PRO_5003854904" evidence="1">
    <location>
        <begin position="27"/>
        <end position="212"/>
    </location>
</feature>
<dbReference type="AlphaFoldDB" id="K1WR33"/>
<evidence type="ECO:0000256" key="1">
    <source>
        <dbReference type="SAM" id="SignalP"/>
    </source>
</evidence>
<dbReference type="InParanoid" id="K1WR33"/>
<dbReference type="EMBL" id="JH921441">
    <property type="protein sequence ID" value="EKD15486.1"/>
    <property type="molecule type" value="Genomic_DNA"/>
</dbReference>
<organism evidence="2 3">
    <name type="scientific">Marssonina brunnea f. sp. multigermtubi (strain MB_m1)</name>
    <name type="common">Marssonina leaf spot fungus</name>
    <dbReference type="NCBI Taxonomy" id="1072389"/>
    <lineage>
        <taxon>Eukaryota</taxon>
        <taxon>Fungi</taxon>
        <taxon>Dikarya</taxon>
        <taxon>Ascomycota</taxon>
        <taxon>Pezizomycotina</taxon>
        <taxon>Leotiomycetes</taxon>
        <taxon>Helotiales</taxon>
        <taxon>Drepanopezizaceae</taxon>
        <taxon>Drepanopeziza</taxon>
    </lineage>
</organism>
<feature type="signal peptide" evidence="1">
    <location>
        <begin position="1"/>
        <end position="26"/>
    </location>
</feature>
<proteinExistence type="predicted"/>
<dbReference type="OrthoDB" id="10401529at2759"/>
<dbReference type="STRING" id="1072389.K1WR33"/>
<sequence length="212" mass="23814">MMLLSQYTKFCSILLAASVLLGGALAAHRRETIGFRTVSQSEAVLINEFKRPIKILQKDIGVEFANKIGEGYYLINVPAGYQALNGDWYCVVEAESGKMEDARKVWIPASHESVTREDGTEKDLWTGDEEAIEEYIKAVGLNPRRALRFSDADSSGFDAAPDIKQMFIPIGMVNRVDLGLTAKCYETEEELKYFFSDVLAWTGWEITNDPRQ</sequence>
<dbReference type="KEGG" id="mbe:MBM_06114"/>
<evidence type="ECO:0000313" key="2">
    <source>
        <dbReference type="EMBL" id="EKD15486.1"/>
    </source>
</evidence>
<protein>
    <submittedName>
        <fullName evidence="2">Uncharacterized protein</fullName>
    </submittedName>
</protein>